<gene>
    <name evidence="2" type="ORF">RS130_01520</name>
</gene>
<keyword evidence="1" id="KW-0472">Membrane</keyword>
<accession>A0ABU3SS12</accession>
<proteinExistence type="predicted"/>
<organism evidence="2 3">
    <name type="scientific">Paraglaciecola aquimarina</name>
    <dbReference type="NCBI Taxonomy" id="1235557"/>
    <lineage>
        <taxon>Bacteria</taxon>
        <taxon>Pseudomonadati</taxon>
        <taxon>Pseudomonadota</taxon>
        <taxon>Gammaproteobacteria</taxon>
        <taxon>Alteromonadales</taxon>
        <taxon>Alteromonadaceae</taxon>
        <taxon>Paraglaciecola</taxon>
    </lineage>
</organism>
<name>A0ABU3SS12_9ALTE</name>
<evidence type="ECO:0000313" key="2">
    <source>
        <dbReference type="EMBL" id="MDU0352776.1"/>
    </source>
</evidence>
<keyword evidence="1" id="KW-1133">Transmembrane helix</keyword>
<dbReference type="RefSeq" id="WP_316024484.1">
    <property type="nucleotide sequence ID" value="NZ_JAWDIO010000002.1"/>
</dbReference>
<sequence length="189" mass="21071">MQNNPSVIWTPLFKKIFLLVVSLFSLVFLLTLLSIYQAAYNQAEREFVARLNVGKNVFMNEVLIAKQHLDSSVETIAKDWALRSAIGQGQDAESIKSVLFNHGKRINADIAIVLNKEFKLMVQYGSTDAAIAQFLEPSLDAKQQEMAWIAVVDNEAYIVSAEPIKAPATIGWLLMGKKINLAFLRELSG</sequence>
<dbReference type="Proteomes" id="UP001247805">
    <property type="component" value="Unassembled WGS sequence"/>
</dbReference>
<evidence type="ECO:0000313" key="3">
    <source>
        <dbReference type="Proteomes" id="UP001247805"/>
    </source>
</evidence>
<comment type="caution">
    <text evidence="2">The sequence shown here is derived from an EMBL/GenBank/DDBJ whole genome shotgun (WGS) entry which is preliminary data.</text>
</comment>
<evidence type="ECO:0000256" key="1">
    <source>
        <dbReference type="SAM" id="Phobius"/>
    </source>
</evidence>
<protein>
    <recommendedName>
        <fullName evidence="4">Methyl-accepting chemotaxis protein</fullName>
    </recommendedName>
</protein>
<keyword evidence="3" id="KW-1185">Reference proteome</keyword>
<dbReference type="EMBL" id="JAWDIO010000002">
    <property type="protein sequence ID" value="MDU0352776.1"/>
    <property type="molecule type" value="Genomic_DNA"/>
</dbReference>
<evidence type="ECO:0008006" key="4">
    <source>
        <dbReference type="Google" id="ProtNLM"/>
    </source>
</evidence>
<reference evidence="2 3" key="1">
    <citation type="submission" date="2023-10" db="EMBL/GenBank/DDBJ databases">
        <title>Glaciecola aquimarina strain GGW-M5 nov., isolated from a coastal seawater.</title>
        <authorList>
            <person name="Bayburt H."/>
            <person name="Kim J.M."/>
            <person name="Choi B.J."/>
            <person name="Jeon C.O."/>
        </authorList>
    </citation>
    <scope>NUCLEOTIDE SEQUENCE [LARGE SCALE GENOMIC DNA]</scope>
    <source>
        <strain evidence="2 3">KCTC 32108</strain>
    </source>
</reference>
<keyword evidence="1" id="KW-0812">Transmembrane</keyword>
<feature type="transmembrane region" description="Helical" evidence="1">
    <location>
        <begin position="16"/>
        <end position="36"/>
    </location>
</feature>